<feature type="signal peptide" evidence="1">
    <location>
        <begin position="1"/>
        <end position="26"/>
    </location>
</feature>
<feature type="chain" id="PRO_5025440901" evidence="1">
    <location>
        <begin position="27"/>
        <end position="87"/>
    </location>
</feature>
<proteinExistence type="predicted"/>
<dbReference type="EMBL" id="GIFC01003628">
    <property type="protein sequence ID" value="MXU85711.1"/>
    <property type="molecule type" value="Transcribed_RNA"/>
</dbReference>
<dbReference type="AlphaFoldDB" id="A0A6B0U5S6"/>
<reference evidence="2" key="1">
    <citation type="submission" date="2019-12" db="EMBL/GenBank/DDBJ databases">
        <title>An insight into the sialome of adult female Ixodes ricinus ticks feeding for 6 days.</title>
        <authorList>
            <person name="Perner J."/>
            <person name="Ribeiro J.M.C."/>
        </authorList>
    </citation>
    <scope>NUCLEOTIDE SEQUENCE</scope>
    <source>
        <strain evidence="2">Semi-engorged</strain>
        <tissue evidence="2">Salivary glands</tissue>
    </source>
</reference>
<protein>
    <submittedName>
        <fullName evidence="2">Putative secreted protein</fullName>
    </submittedName>
</protein>
<evidence type="ECO:0000256" key="1">
    <source>
        <dbReference type="SAM" id="SignalP"/>
    </source>
</evidence>
<accession>A0A6B0U5S6</accession>
<keyword evidence="1" id="KW-0732">Signal</keyword>
<name>A0A6B0U5S6_IXORI</name>
<evidence type="ECO:0000313" key="2">
    <source>
        <dbReference type="EMBL" id="MXU85711.1"/>
    </source>
</evidence>
<organism evidence="2">
    <name type="scientific">Ixodes ricinus</name>
    <name type="common">Common tick</name>
    <name type="synonym">Acarus ricinus</name>
    <dbReference type="NCBI Taxonomy" id="34613"/>
    <lineage>
        <taxon>Eukaryota</taxon>
        <taxon>Metazoa</taxon>
        <taxon>Ecdysozoa</taxon>
        <taxon>Arthropoda</taxon>
        <taxon>Chelicerata</taxon>
        <taxon>Arachnida</taxon>
        <taxon>Acari</taxon>
        <taxon>Parasitiformes</taxon>
        <taxon>Ixodida</taxon>
        <taxon>Ixodoidea</taxon>
        <taxon>Ixodidae</taxon>
        <taxon>Ixodinae</taxon>
        <taxon>Ixodes</taxon>
    </lineage>
</organism>
<sequence length="87" mass="9405">MSLHCGCLLLLSTSSMLICLTGGSVGTEEEPAFWVLCLPLFEEGLAAIQIRRAEPVLPKCCLHVVANDLVLWEEGTAGLVRHLLSTK</sequence>